<dbReference type="InterPro" id="IPR023346">
    <property type="entry name" value="Lysozyme-like_dom_sf"/>
</dbReference>
<dbReference type="EMBL" id="RJUF01000192">
    <property type="protein sequence ID" value="MCP9765808.1"/>
    <property type="molecule type" value="Genomic_DNA"/>
</dbReference>
<organism evidence="4 5">
    <name type="scientific">Lacihabitans soyangensis</name>
    <dbReference type="NCBI Taxonomy" id="869394"/>
    <lineage>
        <taxon>Bacteria</taxon>
        <taxon>Pseudomonadati</taxon>
        <taxon>Bacteroidota</taxon>
        <taxon>Cytophagia</taxon>
        <taxon>Cytophagales</taxon>
        <taxon>Leadbetterellaceae</taxon>
        <taxon>Lacihabitans</taxon>
    </lineage>
</organism>
<sequence>MTWYLNFTTNFNQYENNIQGLKKTVKQKPFFLAHFLKTPKVKYTLAIFALLLGLDLAFPVKVPDNYSTVVLDDEGRILSAYLNNEDKWRLKTNVEEVSPFFLKAIIEKEDKYFYYHPGVNPVAIFRALASNIQKKKRVSGCILLYR</sequence>
<dbReference type="Pfam" id="PF00912">
    <property type="entry name" value="Transgly"/>
    <property type="match status" value="1"/>
</dbReference>
<dbReference type="InterPro" id="IPR050396">
    <property type="entry name" value="Glycosyltr_51/Transpeptidase"/>
</dbReference>
<dbReference type="GO" id="GO:0008955">
    <property type="term" value="F:peptidoglycan glycosyltransferase activity"/>
    <property type="evidence" value="ECO:0007669"/>
    <property type="project" value="TreeGrafter"/>
</dbReference>
<keyword evidence="2" id="KW-0808">Transferase</keyword>
<dbReference type="GO" id="GO:0009252">
    <property type="term" value="P:peptidoglycan biosynthetic process"/>
    <property type="evidence" value="ECO:0007669"/>
    <property type="project" value="TreeGrafter"/>
</dbReference>
<accession>A0AAE3H6I2</accession>
<evidence type="ECO:0000313" key="4">
    <source>
        <dbReference type="EMBL" id="MCP9765808.1"/>
    </source>
</evidence>
<dbReference type="SUPFAM" id="SSF53955">
    <property type="entry name" value="Lysozyme-like"/>
    <property type="match status" value="1"/>
</dbReference>
<reference evidence="4 5" key="1">
    <citation type="submission" date="2018-11" db="EMBL/GenBank/DDBJ databases">
        <title>Novel bacteria species description.</title>
        <authorList>
            <person name="Han J.-H."/>
        </authorList>
    </citation>
    <scope>NUCLEOTIDE SEQUENCE [LARGE SCALE GENOMIC DNA]</scope>
    <source>
        <strain evidence="4 5">KCTC23259</strain>
    </source>
</reference>
<name>A0AAE3H6I2_9BACT</name>
<evidence type="ECO:0000256" key="1">
    <source>
        <dbReference type="ARBA" id="ARBA00004752"/>
    </source>
</evidence>
<dbReference type="InterPro" id="IPR001264">
    <property type="entry name" value="Glyco_trans_51"/>
</dbReference>
<gene>
    <name evidence="4" type="ORF">EGI31_22970</name>
</gene>
<dbReference type="GO" id="GO:0030288">
    <property type="term" value="C:outer membrane-bounded periplasmic space"/>
    <property type="evidence" value="ECO:0007669"/>
    <property type="project" value="TreeGrafter"/>
</dbReference>
<comment type="pathway">
    <text evidence="1">Cell wall biogenesis; peptidoglycan biosynthesis.</text>
</comment>
<proteinExistence type="predicted"/>
<protein>
    <recommendedName>
        <fullName evidence="3">Glycosyl transferase family 51 domain-containing protein</fullName>
    </recommendedName>
</protein>
<evidence type="ECO:0000256" key="2">
    <source>
        <dbReference type="ARBA" id="ARBA00022679"/>
    </source>
</evidence>
<dbReference type="PANTHER" id="PTHR32282">
    <property type="entry name" value="BINDING PROTEIN TRANSPEPTIDASE, PUTATIVE-RELATED"/>
    <property type="match status" value="1"/>
</dbReference>
<dbReference type="Gene3D" id="1.10.3810.10">
    <property type="entry name" value="Biosynthetic peptidoglycan transglycosylase-like"/>
    <property type="match status" value="1"/>
</dbReference>
<feature type="domain" description="Glycosyl transferase family 51" evidence="3">
    <location>
        <begin position="77"/>
        <end position="140"/>
    </location>
</feature>
<dbReference type="InterPro" id="IPR036950">
    <property type="entry name" value="PBP_transglycosylase"/>
</dbReference>
<comment type="caution">
    <text evidence="4">The sequence shown here is derived from an EMBL/GenBank/DDBJ whole genome shotgun (WGS) entry which is preliminary data.</text>
</comment>
<keyword evidence="5" id="KW-1185">Reference proteome</keyword>
<evidence type="ECO:0000259" key="3">
    <source>
        <dbReference type="Pfam" id="PF00912"/>
    </source>
</evidence>
<dbReference type="AlphaFoldDB" id="A0AAE3H6I2"/>
<dbReference type="PANTHER" id="PTHR32282:SF15">
    <property type="entry name" value="PENICILLIN-BINDING PROTEIN 1C"/>
    <property type="match status" value="1"/>
</dbReference>
<evidence type="ECO:0000313" key="5">
    <source>
        <dbReference type="Proteomes" id="UP001204144"/>
    </source>
</evidence>
<dbReference type="Proteomes" id="UP001204144">
    <property type="component" value="Unassembled WGS sequence"/>
</dbReference>